<evidence type="ECO:0000256" key="4">
    <source>
        <dbReference type="ARBA" id="ARBA00023163"/>
    </source>
</evidence>
<evidence type="ECO:0000256" key="1">
    <source>
        <dbReference type="ARBA" id="ARBA00009437"/>
    </source>
</evidence>
<dbReference type="PRINTS" id="PR00039">
    <property type="entry name" value="HTHLYSR"/>
</dbReference>
<dbReference type="PROSITE" id="PS50931">
    <property type="entry name" value="HTH_LYSR"/>
    <property type="match status" value="1"/>
</dbReference>
<keyword evidence="3" id="KW-0238">DNA-binding</keyword>
<dbReference type="InterPro" id="IPR036388">
    <property type="entry name" value="WH-like_DNA-bd_sf"/>
</dbReference>
<sequence length="308" mass="33645">MNGKLLKALNVFARTVETGNMSHAAQELLMTTSAVSQQIKQLEHELGLSLFNRSPRVLTLTEAGQLYYQSCIQMLALSAATSEQMQQLQNNPSGQLKLVAPVGFGGGLLSAPLQQLINQYADIDIQLTLSDEPVDMIKAGADLALAIGPLQDSNLIARHLVDWPLVLCVHHSHLLANEISNDIEQLTKMPRIAHISAEYALTHTTTKQSVKLPEPRITVNNMQSIIQLVCDGVGYAILPEPEVRGLLHSGELKLLCTDWQLPHYSVFAVTPARDILAAKTKAAISLLKENFAALSRPKTVKNNNKALI</sequence>
<dbReference type="Pfam" id="PF03466">
    <property type="entry name" value="LysR_substrate"/>
    <property type="match status" value="1"/>
</dbReference>
<dbReference type="PANTHER" id="PTHR30537:SF30">
    <property type="entry name" value="TRANSCRIPTIONAL REGULATOR-RELATED"/>
    <property type="match status" value="1"/>
</dbReference>
<dbReference type="EMBL" id="RRZA01000054">
    <property type="protein sequence ID" value="MBE0458860.1"/>
    <property type="molecule type" value="Genomic_DNA"/>
</dbReference>
<dbReference type="InterPro" id="IPR000847">
    <property type="entry name" value="LysR_HTH_N"/>
</dbReference>
<dbReference type="InterPro" id="IPR058163">
    <property type="entry name" value="LysR-type_TF_proteobact-type"/>
</dbReference>
<feature type="domain" description="HTH lysR-type" evidence="5">
    <location>
        <begin position="1"/>
        <end position="61"/>
    </location>
</feature>
<evidence type="ECO:0000256" key="3">
    <source>
        <dbReference type="ARBA" id="ARBA00023125"/>
    </source>
</evidence>
<gene>
    <name evidence="6" type="ORF">EI167_15690</name>
</gene>
<proteinExistence type="inferred from homology"/>
<comment type="caution">
    <text evidence="6">The sequence shown here is derived from an EMBL/GenBank/DDBJ whole genome shotgun (WGS) entry which is preliminary data.</text>
</comment>
<dbReference type="PANTHER" id="PTHR30537">
    <property type="entry name" value="HTH-TYPE TRANSCRIPTIONAL REGULATOR"/>
    <property type="match status" value="1"/>
</dbReference>
<dbReference type="RefSeq" id="WP_192542427.1">
    <property type="nucleotide sequence ID" value="NZ_JBQDLW010000055.1"/>
</dbReference>
<keyword evidence="7" id="KW-1185">Reference proteome</keyword>
<evidence type="ECO:0000313" key="7">
    <source>
        <dbReference type="Proteomes" id="UP000707245"/>
    </source>
</evidence>
<dbReference type="Gene3D" id="3.40.190.290">
    <property type="match status" value="1"/>
</dbReference>
<dbReference type="SUPFAM" id="SSF46785">
    <property type="entry name" value="Winged helix' DNA-binding domain"/>
    <property type="match status" value="1"/>
</dbReference>
<keyword evidence="4" id="KW-0804">Transcription</keyword>
<reference evidence="6 7" key="1">
    <citation type="submission" date="2020-07" db="EMBL/GenBank/DDBJ databases">
        <title>Halophilic bacteria isolated from french cheeses.</title>
        <authorList>
            <person name="Kothe C.I."/>
            <person name="Farah-Kraiem B."/>
            <person name="Renault P."/>
            <person name="Dridi B."/>
        </authorList>
    </citation>
    <scope>NUCLEOTIDE SEQUENCE [LARGE SCALE GENOMIC DNA]</scope>
    <source>
        <strain evidence="6 7">FME14</strain>
    </source>
</reference>
<evidence type="ECO:0000259" key="5">
    <source>
        <dbReference type="PROSITE" id="PS50931"/>
    </source>
</evidence>
<dbReference type="InterPro" id="IPR036390">
    <property type="entry name" value="WH_DNA-bd_sf"/>
</dbReference>
<dbReference type="Gene3D" id="1.10.10.10">
    <property type="entry name" value="Winged helix-like DNA-binding domain superfamily/Winged helix DNA-binding domain"/>
    <property type="match status" value="1"/>
</dbReference>
<name>A0ABR9FPY7_9GAMM</name>
<accession>A0ABR9FPY7</accession>
<evidence type="ECO:0000256" key="2">
    <source>
        <dbReference type="ARBA" id="ARBA00023015"/>
    </source>
</evidence>
<protein>
    <submittedName>
        <fullName evidence="6">LysR family transcriptional regulator</fullName>
    </submittedName>
</protein>
<dbReference type="Proteomes" id="UP000707245">
    <property type="component" value="Unassembled WGS sequence"/>
</dbReference>
<comment type="similarity">
    <text evidence="1">Belongs to the LysR transcriptional regulatory family.</text>
</comment>
<dbReference type="InterPro" id="IPR005119">
    <property type="entry name" value="LysR_subst-bd"/>
</dbReference>
<evidence type="ECO:0000313" key="6">
    <source>
        <dbReference type="EMBL" id="MBE0458860.1"/>
    </source>
</evidence>
<keyword evidence="2" id="KW-0805">Transcription regulation</keyword>
<dbReference type="SUPFAM" id="SSF53850">
    <property type="entry name" value="Periplasmic binding protein-like II"/>
    <property type="match status" value="1"/>
</dbReference>
<dbReference type="CDD" id="cd08422">
    <property type="entry name" value="PBP2_CrgA_like"/>
    <property type="match status" value="1"/>
</dbReference>
<organism evidence="6 7">
    <name type="scientific">Pseudoalteromonas prydzensis</name>
    <dbReference type="NCBI Taxonomy" id="182141"/>
    <lineage>
        <taxon>Bacteria</taxon>
        <taxon>Pseudomonadati</taxon>
        <taxon>Pseudomonadota</taxon>
        <taxon>Gammaproteobacteria</taxon>
        <taxon>Alteromonadales</taxon>
        <taxon>Pseudoalteromonadaceae</taxon>
        <taxon>Pseudoalteromonas</taxon>
    </lineage>
</organism>
<dbReference type="Pfam" id="PF00126">
    <property type="entry name" value="HTH_1"/>
    <property type="match status" value="1"/>
</dbReference>